<feature type="compositionally biased region" description="Polar residues" evidence="1">
    <location>
        <begin position="109"/>
        <end position="120"/>
    </location>
</feature>
<evidence type="ECO:0000313" key="2">
    <source>
        <dbReference type="EMBL" id="KAF5724309.1"/>
    </source>
</evidence>
<feature type="region of interest" description="Disordered" evidence="1">
    <location>
        <begin position="90"/>
        <end position="120"/>
    </location>
</feature>
<comment type="caution">
    <text evidence="2">The sequence shown here is derived from an EMBL/GenBank/DDBJ whole genome shotgun (WGS) entry which is preliminary data.</text>
</comment>
<accession>A0A8H5Z5K4</accession>
<protein>
    <submittedName>
        <fullName evidence="2">Uncharacterized protein</fullName>
    </submittedName>
</protein>
<gene>
    <name evidence="2" type="ORF">FMUND_955</name>
</gene>
<proteinExistence type="predicted"/>
<organism evidence="2 3">
    <name type="scientific">Fusarium mundagurra</name>
    <dbReference type="NCBI Taxonomy" id="1567541"/>
    <lineage>
        <taxon>Eukaryota</taxon>
        <taxon>Fungi</taxon>
        <taxon>Dikarya</taxon>
        <taxon>Ascomycota</taxon>
        <taxon>Pezizomycotina</taxon>
        <taxon>Sordariomycetes</taxon>
        <taxon>Hypocreomycetidae</taxon>
        <taxon>Hypocreales</taxon>
        <taxon>Nectriaceae</taxon>
        <taxon>Fusarium</taxon>
        <taxon>Fusarium fujikuroi species complex</taxon>
    </lineage>
</organism>
<reference evidence="2 3" key="1">
    <citation type="submission" date="2020-05" db="EMBL/GenBank/DDBJ databases">
        <title>Identification and distribution of gene clusters putatively required for synthesis of sphingolipid metabolism inhibitors in phylogenetically diverse species of the filamentous fungus Fusarium.</title>
        <authorList>
            <person name="Kim H.-S."/>
            <person name="Busman M."/>
            <person name="Brown D.W."/>
            <person name="Divon H."/>
            <person name="Uhlig S."/>
            <person name="Proctor R.H."/>
        </authorList>
    </citation>
    <scope>NUCLEOTIDE SEQUENCE [LARGE SCALE GENOMIC DNA]</scope>
    <source>
        <strain evidence="2 3">NRRL 66235</strain>
    </source>
</reference>
<dbReference type="Proteomes" id="UP000544331">
    <property type="component" value="Unassembled WGS sequence"/>
</dbReference>
<sequence>MTLSSDQSLDSQIVFLHSYQEGVKRIGWEKVQGCPCNRVIGFAKVREHEYLMMAEQGVPGAAGGTPTPLVNVRLSQAPHQLQRVIPYHQTTKSSPLQTNTHHSERRWSRGTSNVPSFRNLHNNRSRSQYLEKKMAKAKAVRKQLHFRCESNMPHILPGESALAADPLENPIVAPAMDFSLQAGLATVRLSSRQSIISLVVSTTTSEGI</sequence>
<feature type="compositionally biased region" description="Polar residues" evidence="1">
    <location>
        <begin position="90"/>
        <end position="100"/>
    </location>
</feature>
<evidence type="ECO:0000313" key="3">
    <source>
        <dbReference type="Proteomes" id="UP000544331"/>
    </source>
</evidence>
<dbReference type="EMBL" id="JAAOAN010000039">
    <property type="protein sequence ID" value="KAF5724309.1"/>
    <property type="molecule type" value="Genomic_DNA"/>
</dbReference>
<evidence type="ECO:0000256" key="1">
    <source>
        <dbReference type="SAM" id="MobiDB-lite"/>
    </source>
</evidence>
<dbReference type="OrthoDB" id="5106481at2759"/>
<dbReference type="AlphaFoldDB" id="A0A8H5Z5K4"/>
<name>A0A8H5Z5K4_9HYPO</name>
<keyword evidence="3" id="KW-1185">Reference proteome</keyword>